<dbReference type="InterPro" id="IPR002292">
    <property type="entry name" value="Orn/put_carbamltrans"/>
</dbReference>
<dbReference type="Proteomes" id="UP001195483">
    <property type="component" value="Unassembled WGS sequence"/>
</dbReference>
<evidence type="ECO:0000256" key="5">
    <source>
        <dbReference type="ARBA" id="ARBA00022605"/>
    </source>
</evidence>
<accession>A0AAE0RZY4</accession>
<dbReference type="AlphaFoldDB" id="A0AAE0RZY4"/>
<dbReference type="GO" id="GO:0004585">
    <property type="term" value="F:ornithine carbamoyltransferase activity"/>
    <property type="evidence" value="ECO:0007669"/>
    <property type="project" value="UniProtKB-EC"/>
</dbReference>
<dbReference type="InterPro" id="IPR006132">
    <property type="entry name" value="Asp/Orn_carbamoyltranf_P-bd"/>
</dbReference>
<dbReference type="NCBIfam" id="TIGR00658">
    <property type="entry name" value="orni_carb_tr"/>
    <property type="match status" value="1"/>
</dbReference>
<evidence type="ECO:0000259" key="8">
    <source>
        <dbReference type="Pfam" id="PF00185"/>
    </source>
</evidence>
<dbReference type="PANTHER" id="PTHR45753:SF3">
    <property type="entry name" value="ORNITHINE TRANSCARBAMYLASE, MITOCHONDRIAL"/>
    <property type="match status" value="1"/>
</dbReference>
<comment type="subunit">
    <text evidence="3">Homotrimer.</text>
</comment>
<dbReference type="SUPFAM" id="SSF53633">
    <property type="entry name" value="Carbamate kinase-like"/>
    <property type="match status" value="1"/>
</dbReference>
<feature type="domain" description="Aspartate/ornithine carbamoyltransferase carbamoyl-P binding" evidence="10">
    <location>
        <begin position="216"/>
        <end position="349"/>
    </location>
</feature>
<evidence type="ECO:0000256" key="6">
    <source>
        <dbReference type="ARBA" id="ARBA00022679"/>
    </source>
</evidence>
<feature type="domain" description="Aspartate/ornithine carbamoyltransferase Asp/Orn-binding" evidence="8">
    <location>
        <begin position="355"/>
        <end position="505"/>
    </location>
</feature>
<comment type="caution">
    <text evidence="11">The sequence shown here is derived from an EMBL/GenBank/DDBJ whole genome shotgun (WGS) entry which is preliminary data.</text>
</comment>
<gene>
    <name evidence="11" type="ORF">CHS0354_023945</name>
</gene>
<dbReference type="PRINTS" id="PR00100">
    <property type="entry name" value="AOTCASE"/>
</dbReference>
<dbReference type="InterPro" id="IPR037528">
    <property type="entry name" value="ArgB"/>
</dbReference>
<dbReference type="HAMAP" id="MF_00082">
    <property type="entry name" value="ArgB"/>
    <property type="match status" value="1"/>
</dbReference>
<dbReference type="SUPFAM" id="SSF53671">
    <property type="entry name" value="Aspartate/ornithine carbamoyltransferase"/>
    <property type="match status" value="1"/>
</dbReference>
<dbReference type="NCBIfam" id="NF001986">
    <property type="entry name" value="PRK00779.1"/>
    <property type="match status" value="1"/>
</dbReference>
<protein>
    <recommendedName>
        <fullName evidence="4">ornithine carbamoyltransferase</fullName>
        <ecNumber evidence="4">2.1.3.3</ecNumber>
    </recommendedName>
</protein>
<comment type="pathway">
    <text evidence="7">Amino-acid biosynthesis.</text>
</comment>
<proteinExistence type="inferred from homology"/>
<comment type="pathway">
    <text evidence="1">Nitrogen metabolism; urea cycle; L-citrulline from L-ornithine and carbamoyl phosphate: step 1/1.</text>
</comment>
<dbReference type="GO" id="GO:0042450">
    <property type="term" value="P:L-arginine biosynthetic process via ornithine"/>
    <property type="evidence" value="ECO:0007669"/>
    <property type="project" value="TreeGrafter"/>
</dbReference>
<dbReference type="PANTHER" id="PTHR45753">
    <property type="entry name" value="ORNITHINE CARBAMOYLTRANSFERASE, MITOCHONDRIAL"/>
    <property type="match status" value="1"/>
</dbReference>
<keyword evidence="6" id="KW-0808">Transferase</keyword>
<evidence type="ECO:0000259" key="10">
    <source>
        <dbReference type="Pfam" id="PF02729"/>
    </source>
</evidence>
<organism evidence="11 12">
    <name type="scientific">Potamilus streckersoni</name>
    <dbReference type="NCBI Taxonomy" id="2493646"/>
    <lineage>
        <taxon>Eukaryota</taxon>
        <taxon>Metazoa</taxon>
        <taxon>Spiralia</taxon>
        <taxon>Lophotrochozoa</taxon>
        <taxon>Mollusca</taxon>
        <taxon>Bivalvia</taxon>
        <taxon>Autobranchia</taxon>
        <taxon>Heteroconchia</taxon>
        <taxon>Palaeoheterodonta</taxon>
        <taxon>Unionida</taxon>
        <taxon>Unionoidea</taxon>
        <taxon>Unionidae</taxon>
        <taxon>Ambleminae</taxon>
        <taxon>Lampsilini</taxon>
        <taxon>Potamilus</taxon>
    </lineage>
</organism>
<feature type="domain" description="Aspartate/glutamate/uridylate kinase" evidence="9">
    <location>
        <begin position="8"/>
        <end position="214"/>
    </location>
</feature>
<dbReference type="InterPro" id="IPR004662">
    <property type="entry name" value="AcgluKinase_fam"/>
</dbReference>
<reference evidence="11" key="1">
    <citation type="journal article" date="2021" name="Genome Biol. Evol.">
        <title>A High-Quality Reference Genome for a Parasitic Bivalve with Doubly Uniparental Inheritance (Bivalvia: Unionida).</title>
        <authorList>
            <person name="Smith C.H."/>
        </authorList>
    </citation>
    <scope>NUCLEOTIDE SEQUENCE</scope>
    <source>
        <strain evidence="11">CHS0354</strain>
    </source>
</reference>
<evidence type="ECO:0000256" key="3">
    <source>
        <dbReference type="ARBA" id="ARBA00011233"/>
    </source>
</evidence>
<dbReference type="NCBIfam" id="TIGR00761">
    <property type="entry name" value="argB"/>
    <property type="match status" value="1"/>
</dbReference>
<reference evidence="11" key="3">
    <citation type="submission" date="2023-05" db="EMBL/GenBank/DDBJ databases">
        <authorList>
            <person name="Smith C.H."/>
        </authorList>
    </citation>
    <scope>NUCLEOTIDE SEQUENCE</scope>
    <source>
        <strain evidence="11">CHS0354</strain>
        <tissue evidence="11">Mantle</tissue>
    </source>
</reference>
<sequence>MIEDTLKQSFAKDVTLLKKIGIHVIIVHGGGKEITKIADAFGIETKFINGMRYTDSSMIHAVVMGLTMLNKQISSYISQNLGNAIGLCGGDSNLLLTHPIDRETLGYVGKVKHVNVPLIEKLIASDMIPVIAPFGIGEDKKFYNINADLAASAIATALKAEKLVYLSDIEGVQDGKELIPTLTRTIVKKLFEENKVSGGMIPKIESAFEALSKGVNLSNTQLNDILDLAIDLKAKRLQGLNEKSILGKSVALIFQKPSLRTRVSFEVAVNELGGFPIVLAQESIGIAQRESAHDIANTLFGYVHFIVARVFNHRILEDFTAEATCPIINALSDLNHPCQVLADLLTLKEKGKLFQNVKIAYIGDGNNVANSWLEAASIFSMDLNIICPNGYEPNLDFLKLAQTNKQTHVSVSNNLNLANSADVLYTDVWTSMGNENETAQRQKIFRNFQLNADLVKKAKKDALIMHCLPAHIGEEITEEVLYSSQSVVFRQAENRLHVQKALLTMLNKWNYKN</sequence>
<evidence type="ECO:0000256" key="4">
    <source>
        <dbReference type="ARBA" id="ARBA00013007"/>
    </source>
</evidence>
<dbReference type="Gene3D" id="3.40.1160.10">
    <property type="entry name" value="Acetylglutamate kinase-like"/>
    <property type="match status" value="1"/>
</dbReference>
<keyword evidence="5" id="KW-0028">Amino-acid biosynthesis</keyword>
<evidence type="ECO:0000313" key="11">
    <source>
        <dbReference type="EMBL" id="KAK3582400.1"/>
    </source>
</evidence>
<comment type="similarity">
    <text evidence="2">Belongs to the aspartate/ornithine carbamoyltransferase superfamily. OTCase family.</text>
</comment>
<dbReference type="InterPro" id="IPR006130">
    <property type="entry name" value="Asp/Orn_carbamoylTrfase"/>
</dbReference>
<reference evidence="11" key="2">
    <citation type="journal article" date="2021" name="Genome Biol. Evol.">
        <title>Developing a high-quality reference genome for a parasitic bivalve with doubly uniparental inheritance (Bivalvia: Unionida).</title>
        <authorList>
            <person name="Smith C.H."/>
        </authorList>
    </citation>
    <scope>NUCLEOTIDE SEQUENCE</scope>
    <source>
        <strain evidence="11">CHS0354</strain>
        <tissue evidence="11">Mantle</tissue>
    </source>
</reference>
<name>A0AAE0RZY4_9BIVA</name>
<evidence type="ECO:0000259" key="9">
    <source>
        <dbReference type="Pfam" id="PF00696"/>
    </source>
</evidence>
<dbReference type="FunFam" id="3.40.50.1370:FF:000008">
    <property type="entry name" value="Ornithine carbamoyltransferase"/>
    <property type="match status" value="1"/>
</dbReference>
<dbReference type="CDD" id="cd04238">
    <property type="entry name" value="AAK_NAGK-like"/>
    <property type="match status" value="1"/>
</dbReference>
<dbReference type="Pfam" id="PF00696">
    <property type="entry name" value="AA_kinase"/>
    <property type="match status" value="1"/>
</dbReference>
<dbReference type="Pfam" id="PF00185">
    <property type="entry name" value="OTCace"/>
    <property type="match status" value="1"/>
</dbReference>
<dbReference type="GO" id="GO:0019240">
    <property type="term" value="P:citrulline biosynthetic process"/>
    <property type="evidence" value="ECO:0007669"/>
    <property type="project" value="TreeGrafter"/>
</dbReference>
<dbReference type="PRINTS" id="PR00102">
    <property type="entry name" value="OTCASE"/>
</dbReference>
<dbReference type="Gene3D" id="3.40.50.1370">
    <property type="entry name" value="Aspartate/ornithine carbamoyltransferase"/>
    <property type="match status" value="2"/>
</dbReference>
<dbReference type="InterPro" id="IPR036393">
    <property type="entry name" value="AceGlu_kinase-like_sf"/>
</dbReference>
<evidence type="ECO:0000256" key="7">
    <source>
        <dbReference type="ARBA" id="ARBA00029440"/>
    </source>
</evidence>
<dbReference type="EMBL" id="JAEAOA010001427">
    <property type="protein sequence ID" value="KAK3582400.1"/>
    <property type="molecule type" value="Genomic_DNA"/>
</dbReference>
<keyword evidence="12" id="KW-1185">Reference proteome</keyword>
<evidence type="ECO:0000256" key="2">
    <source>
        <dbReference type="ARBA" id="ARBA00007805"/>
    </source>
</evidence>
<dbReference type="GO" id="GO:0003991">
    <property type="term" value="F:acetylglutamate kinase activity"/>
    <property type="evidence" value="ECO:0007669"/>
    <property type="project" value="InterPro"/>
</dbReference>
<dbReference type="Pfam" id="PF02729">
    <property type="entry name" value="OTCace_N"/>
    <property type="match status" value="1"/>
</dbReference>
<dbReference type="GO" id="GO:0016597">
    <property type="term" value="F:amino acid binding"/>
    <property type="evidence" value="ECO:0007669"/>
    <property type="project" value="InterPro"/>
</dbReference>
<dbReference type="InterPro" id="IPR006131">
    <property type="entry name" value="Asp_carbamoyltransf_Asp/Orn-bd"/>
</dbReference>
<evidence type="ECO:0000256" key="1">
    <source>
        <dbReference type="ARBA" id="ARBA00004695"/>
    </source>
</evidence>
<evidence type="ECO:0000313" key="12">
    <source>
        <dbReference type="Proteomes" id="UP001195483"/>
    </source>
</evidence>
<dbReference type="GO" id="GO:0005737">
    <property type="term" value="C:cytoplasm"/>
    <property type="evidence" value="ECO:0007669"/>
    <property type="project" value="InterPro"/>
</dbReference>
<dbReference type="EC" id="2.1.3.3" evidence="4"/>
<dbReference type="InterPro" id="IPR036901">
    <property type="entry name" value="Asp/Orn_carbamoylTrfase_sf"/>
</dbReference>
<dbReference type="InterPro" id="IPR001048">
    <property type="entry name" value="Asp/Glu/Uridylate_kinase"/>
</dbReference>